<evidence type="ECO:0000256" key="14">
    <source>
        <dbReference type="SAM" id="MobiDB-lite"/>
    </source>
</evidence>
<keyword evidence="11 13" id="KW-0234">DNA repair</keyword>
<comment type="subcellular location">
    <subcellularLocation>
        <location evidence="1 13">Cytoplasm</location>
    </subcellularLocation>
</comment>
<evidence type="ECO:0000256" key="9">
    <source>
        <dbReference type="ARBA" id="ARBA00022763"/>
    </source>
</evidence>
<dbReference type="GO" id="GO:0003676">
    <property type="term" value="F:nucleic acid binding"/>
    <property type="evidence" value="ECO:0007669"/>
    <property type="project" value="InterPro"/>
</dbReference>
<keyword evidence="6 13" id="KW-0808">Transferase</keyword>
<dbReference type="Gene3D" id="3.20.20.140">
    <property type="entry name" value="Metal-dependent hydrolases"/>
    <property type="match status" value="1"/>
</dbReference>
<dbReference type="GO" id="GO:0006260">
    <property type="term" value="P:DNA replication"/>
    <property type="evidence" value="ECO:0007669"/>
    <property type="project" value="UniProtKB-KW"/>
</dbReference>
<dbReference type="PANTHER" id="PTHR32294">
    <property type="entry name" value="DNA POLYMERASE III SUBUNIT ALPHA"/>
    <property type="match status" value="1"/>
</dbReference>
<dbReference type="RefSeq" id="WP_345416237.1">
    <property type="nucleotide sequence ID" value="NZ_AP031496.1"/>
</dbReference>
<evidence type="ECO:0000313" key="16">
    <source>
        <dbReference type="EMBL" id="GAA4931078.1"/>
    </source>
</evidence>
<accession>A0AAV3TXD9</accession>
<evidence type="ECO:0000256" key="11">
    <source>
        <dbReference type="ARBA" id="ARBA00023204"/>
    </source>
</evidence>
<dbReference type="InterPro" id="IPR003141">
    <property type="entry name" value="Pol/His_phosphatase_N"/>
</dbReference>
<dbReference type="GO" id="GO:0006281">
    <property type="term" value="P:DNA repair"/>
    <property type="evidence" value="ECO:0007669"/>
    <property type="project" value="UniProtKB-UniRule"/>
</dbReference>
<dbReference type="InterPro" id="IPR040982">
    <property type="entry name" value="DNA_pol3_finger"/>
</dbReference>
<evidence type="ECO:0000256" key="13">
    <source>
        <dbReference type="HAMAP-Rule" id="MF_01902"/>
    </source>
</evidence>
<dbReference type="SUPFAM" id="SSF89550">
    <property type="entry name" value="PHP domain-like"/>
    <property type="match status" value="1"/>
</dbReference>
<dbReference type="InterPro" id="IPR012340">
    <property type="entry name" value="NA-bd_OB-fold"/>
</dbReference>
<gene>
    <name evidence="13" type="primary">dnaE2</name>
    <name evidence="16" type="ORF">GCM10025791_03980</name>
</gene>
<keyword evidence="9 13" id="KW-0227">DNA damage</keyword>
<dbReference type="InterPro" id="IPR004365">
    <property type="entry name" value="NA-bd_OB_tRNA"/>
</dbReference>
<dbReference type="PANTHER" id="PTHR32294:SF4">
    <property type="entry name" value="ERROR-PRONE DNA POLYMERASE"/>
    <property type="match status" value="1"/>
</dbReference>
<dbReference type="Proteomes" id="UP001409585">
    <property type="component" value="Unassembled WGS sequence"/>
</dbReference>
<keyword evidence="7 13" id="KW-0548">Nucleotidyltransferase</keyword>
<evidence type="ECO:0000256" key="5">
    <source>
        <dbReference type="ARBA" id="ARBA00022490"/>
    </source>
</evidence>
<keyword evidence="8 13" id="KW-0235">DNA replication</keyword>
<dbReference type="InterPro" id="IPR029460">
    <property type="entry name" value="DNAPol_HHH"/>
</dbReference>
<dbReference type="GO" id="GO:0005737">
    <property type="term" value="C:cytoplasm"/>
    <property type="evidence" value="ECO:0007669"/>
    <property type="project" value="UniProtKB-SubCell"/>
</dbReference>
<dbReference type="InterPro" id="IPR004013">
    <property type="entry name" value="PHP_dom"/>
</dbReference>
<evidence type="ECO:0000256" key="8">
    <source>
        <dbReference type="ARBA" id="ARBA00022705"/>
    </source>
</evidence>
<organism evidence="16 17">
    <name type="scientific">Halioxenophilus aromaticivorans</name>
    <dbReference type="NCBI Taxonomy" id="1306992"/>
    <lineage>
        <taxon>Bacteria</taxon>
        <taxon>Pseudomonadati</taxon>
        <taxon>Pseudomonadota</taxon>
        <taxon>Gammaproteobacteria</taxon>
        <taxon>Alteromonadales</taxon>
        <taxon>Alteromonadaceae</taxon>
        <taxon>Halioxenophilus</taxon>
    </lineage>
</organism>
<dbReference type="InterPro" id="IPR016195">
    <property type="entry name" value="Pol/histidinol_Pase-like"/>
</dbReference>
<dbReference type="Pfam" id="PF02811">
    <property type="entry name" value="PHP"/>
    <property type="match status" value="1"/>
</dbReference>
<dbReference type="EC" id="2.7.7.7" evidence="3 13"/>
<dbReference type="GO" id="GO:0003887">
    <property type="term" value="F:DNA-directed DNA polymerase activity"/>
    <property type="evidence" value="ECO:0007669"/>
    <property type="project" value="UniProtKB-UniRule"/>
</dbReference>
<dbReference type="NCBIfam" id="NF004225">
    <property type="entry name" value="PRK05672.1"/>
    <property type="match status" value="1"/>
</dbReference>
<dbReference type="InterPro" id="IPR011708">
    <property type="entry name" value="DNA_pol3_alpha_NTPase_dom"/>
</dbReference>
<feature type="domain" description="Polymerase/histidinol phosphatase N-terminal" evidence="15">
    <location>
        <begin position="3"/>
        <end position="70"/>
    </location>
</feature>
<dbReference type="HAMAP" id="MF_01902">
    <property type="entry name" value="DNApol_error_prone"/>
    <property type="match status" value="1"/>
</dbReference>
<evidence type="ECO:0000256" key="4">
    <source>
        <dbReference type="ARBA" id="ARBA00017273"/>
    </source>
</evidence>
<dbReference type="CDD" id="cd07434">
    <property type="entry name" value="PHP_PolIIIA_DnaE2"/>
    <property type="match status" value="1"/>
</dbReference>
<comment type="catalytic activity">
    <reaction evidence="12 13">
        <text>DNA(n) + a 2'-deoxyribonucleoside 5'-triphosphate = DNA(n+1) + diphosphate</text>
        <dbReference type="Rhea" id="RHEA:22508"/>
        <dbReference type="Rhea" id="RHEA-COMP:17339"/>
        <dbReference type="Rhea" id="RHEA-COMP:17340"/>
        <dbReference type="ChEBI" id="CHEBI:33019"/>
        <dbReference type="ChEBI" id="CHEBI:61560"/>
        <dbReference type="ChEBI" id="CHEBI:173112"/>
        <dbReference type="EC" id="2.7.7.7"/>
    </reaction>
</comment>
<protein>
    <recommendedName>
        <fullName evidence="4 13">Error-prone DNA polymerase</fullName>
        <ecNumber evidence="3 13">2.7.7.7</ecNumber>
    </recommendedName>
</protein>
<evidence type="ECO:0000256" key="12">
    <source>
        <dbReference type="ARBA" id="ARBA00049244"/>
    </source>
</evidence>
<name>A0AAV3TXD9_9ALTE</name>
<dbReference type="AlphaFoldDB" id="A0AAV3TXD9"/>
<evidence type="ECO:0000256" key="1">
    <source>
        <dbReference type="ARBA" id="ARBA00004496"/>
    </source>
</evidence>
<keyword evidence="10 13" id="KW-0239">DNA-directed DNA polymerase</keyword>
<evidence type="ECO:0000256" key="2">
    <source>
        <dbReference type="ARBA" id="ARBA00007391"/>
    </source>
</evidence>
<dbReference type="Pfam" id="PF14579">
    <property type="entry name" value="HHH_6"/>
    <property type="match status" value="1"/>
</dbReference>
<evidence type="ECO:0000256" key="3">
    <source>
        <dbReference type="ARBA" id="ARBA00012417"/>
    </source>
</evidence>
<evidence type="ECO:0000256" key="6">
    <source>
        <dbReference type="ARBA" id="ARBA00022679"/>
    </source>
</evidence>
<dbReference type="Pfam" id="PF01336">
    <property type="entry name" value="tRNA_anti-codon"/>
    <property type="match status" value="1"/>
</dbReference>
<dbReference type="CDD" id="cd04485">
    <property type="entry name" value="DnaE_OBF"/>
    <property type="match status" value="1"/>
</dbReference>
<reference evidence="17" key="1">
    <citation type="journal article" date="2019" name="Int. J. Syst. Evol. Microbiol.">
        <title>The Global Catalogue of Microorganisms (GCM) 10K type strain sequencing project: providing services to taxonomists for standard genome sequencing and annotation.</title>
        <authorList>
            <consortium name="The Broad Institute Genomics Platform"/>
            <consortium name="The Broad Institute Genome Sequencing Center for Infectious Disease"/>
            <person name="Wu L."/>
            <person name="Ma J."/>
        </authorList>
    </citation>
    <scope>NUCLEOTIDE SEQUENCE [LARGE SCALE GENOMIC DNA]</scope>
    <source>
        <strain evidence="17">JCM 19134</strain>
    </source>
</reference>
<dbReference type="SMART" id="SM00481">
    <property type="entry name" value="POLIIIAc"/>
    <property type="match status" value="1"/>
</dbReference>
<dbReference type="NCBIfam" id="TIGR00594">
    <property type="entry name" value="polc"/>
    <property type="match status" value="1"/>
</dbReference>
<evidence type="ECO:0000259" key="15">
    <source>
        <dbReference type="SMART" id="SM00481"/>
    </source>
</evidence>
<dbReference type="Pfam" id="PF07733">
    <property type="entry name" value="DNA_pol3_alpha"/>
    <property type="match status" value="1"/>
</dbReference>
<dbReference type="InterPro" id="IPR023073">
    <property type="entry name" value="DnaE2"/>
</dbReference>
<dbReference type="GO" id="GO:0008408">
    <property type="term" value="F:3'-5' exonuclease activity"/>
    <property type="evidence" value="ECO:0007669"/>
    <property type="project" value="InterPro"/>
</dbReference>
<dbReference type="Gene3D" id="2.40.50.140">
    <property type="entry name" value="Nucleic acid-binding proteins"/>
    <property type="match status" value="1"/>
</dbReference>
<keyword evidence="5 13" id="KW-0963">Cytoplasm</keyword>
<feature type="region of interest" description="Disordered" evidence="14">
    <location>
        <begin position="955"/>
        <end position="1010"/>
    </location>
</feature>
<sequence>MSTLLFCRSNFSFLTGASHPEELVSAAAAEGYHSLAITDECSVAGVVKAHVQAKIDKIQLIIGSYFQMGEHCQLLVYAPNRAAYAELCGLITLARRRSPKGEYQLEFNDLQFRLKKCLVIWQATPRHSSNQWLAKKLSGIFKQRLWLGVSHSFLPGEQHAFAELQQLAEYANIPLIASDRIVMHEAERKSLQDTLSAIRLGCSVQQLGNQAEPNAESYIKPLDTFYQRYPEELIHNAADFAAQFHFSLDELRYEYPQELVPPGVTPIQYLRQLTEAGARVRWPQGVSKKVRAIIEHEMTLIEELNYEYYFLTVYDIVAFAKGRNILCQGRGSAANSVVCYCLGVTEVSPDLINVLFERFISKERDEPPDIDVDFEHQRREEVIQYIYEKYGRERAALTATVITYRARSAMREVGKALGFDLALLDHISKDIAWWERTHELKTRFAENGFDISDQLLQHFYQLIQTIIGFPRHLSQHVGGFVISQGKISELVPIENAAMAGRTVIQWDKTDIEALGLLKVDVLALGMLSALRRGLELVHSYNPAIKTLQDIPKEDPATYAMLSRADSVGVFQVESRAQMAMLPRLRPKCFYDLVIEIAIVRPGPIQGDMVHPYLRRRNKEEPVSYPSEAIRHVLEPTLGVPIFQEQAIRIAMVAAGFGGGEADQLRRAMAAWGRNGNLLNFKDKLINGMLARGYELQFAERMFEQLKGFGGYGFPESHSASFAILCYLSSWLKCHHPAAFYTALLNSQPMGFYSPSQLVQDAQRHGVIVLPVDVTVSQWDHTLEQPPSQINPDLQHKQNNQRQQTDQLNLNANNLSEADLYKAGSLGIIRLGLRCIKGLDENTAHNIINARKKSQTLKELAHAAGLTKADLNLLASADALKSLSGHRHQAHWVASGIEPNRPLLDNVDATAPYAMQEEREITRGDKSKEVNKKLFVNTGEENKISVNFISNKALEPKKQVHSSQTELKEAARCTQTDAQKVASPSKKGLQGVSLPSQGIITKSKDPQQAKQNYAPSHNFIEAPQEVDDVYQDYEHTGLSLRRHPLALLRNQYPFNRCKKAAELNTIHHGGFVRVAGLVTGRQRPGTAKGVLFLTLEDETGNMNVVVWKTTQERYRSALLTSKLLVIKGTVETDGDVIHVIAGDMVDASESLAGVLVGSRDFC</sequence>
<dbReference type="InterPro" id="IPR004805">
    <property type="entry name" value="DnaE2/DnaE/PolC"/>
</dbReference>
<comment type="function">
    <text evidence="13">DNA polymerase involved in damage-induced mutagenesis and translesion synthesis (TLS). It is not the major replicative DNA polymerase.</text>
</comment>
<comment type="similarity">
    <text evidence="2 13">Belongs to the DNA polymerase type-C family. DnaE2 subfamily.</text>
</comment>
<comment type="caution">
    <text evidence="16">The sequence shown here is derived from an EMBL/GenBank/DDBJ whole genome shotgun (WGS) entry which is preliminary data.</text>
</comment>
<proteinExistence type="inferred from homology"/>
<evidence type="ECO:0000256" key="7">
    <source>
        <dbReference type="ARBA" id="ARBA00022695"/>
    </source>
</evidence>
<dbReference type="Pfam" id="PF17657">
    <property type="entry name" value="DNA_pol3_finger"/>
    <property type="match status" value="1"/>
</dbReference>
<dbReference type="EMBL" id="BAABLX010000003">
    <property type="protein sequence ID" value="GAA4931078.1"/>
    <property type="molecule type" value="Genomic_DNA"/>
</dbReference>
<keyword evidence="17" id="KW-1185">Reference proteome</keyword>
<evidence type="ECO:0000313" key="17">
    <source>
        <dbReference type="Proteomes" id="UP001409585"/>
    </source>
</evidence>
<evidence type="ECO:0000256" key="10">
    <source>
        <dbReference type="ARBA" id="ARBA00022932"/>
    </source>
</evidence>